<organism evidence="2 3">
    <name type="scientific">Winogradskya consettensis</name>
    <dbReference type="NCBI Taxonomy" id="113560"/>
    <lineage>
        <taxon>Bacteria</taxon>
        <taxon>Bacillati</taxon>
        <taxon>Actinomycetota</taxon>
        <taxon>Actinomycetes</taxon>
        <taxon>Micromonosporales</taxon>
        <taxon>Micromonosporaceae</taxon>
        <taxon>Winogradskya</taxon>
    </lineage>
</organism>
<dbReference type="InterPro" id="IPR022536">
    <property type="entry name" value="EspC"/>
</dbReference>
<dbReference type="EMBL" id="BOQP01000011">
    <property type="protein sequence ID" value="GIM71662.1"/>
    <property type="molecule type" value="Genomic_DNA"/>
</dbReference>
<dbReference type="AlphaFoldDB" id="A0A919SFW6"/>
<protein>
    <recommendedName>
        <fullName evidence="4">ESX-1 secretion-associated protein</fullName>
    </recommendedName>
</protein>
<keyword evidence="3" id="KW-1185">Reference proteome</keyword>
<evidence type="ECO:0000313" key="2">
    <source>
        <dbReference type="EMBL" id="GIM71662.1"/>
    </source>
</evidence>
<feature type="compositionally biased region" description="Low complexity" evidence="1">
    <location>
        <begin position="13"/>
        <end position="24"/>
    </location>
</feature>
<proteinExistence type="predicted"/>
<evidence type="ECO:0000256" key="1">
    <source>
        <dbReference type="SAM" id="MobiDB-lite"/>
    </source>
</evidence>
<gene>
    <name evidence="2" type="ORF">Aco04nite_26390</name>
</gene>
<name>A0A919SFW6_9ACTN</name>
<sequence>MTGPYPVRQDGATGDSSLSVTGDSSLSATGDSSLSAAGHFSVRADDVAAHAVHVEALAGSVASAADAAASVQAGADAYGELCAMIPAALGDLHATLTGTLRTASTTLHDIATHLHATADDYDATDRAREQVFRTIRNLL</sequence>
<reference evidence="2" key="1">
    <citation type="submission" date="2021-03" db="EMBL/GenBank/DDBJ databases">
        <title>Whole genome shotgun sequence of Actinoplanes consettensis NBRC 14913.</title>
        <authorList>
            <person name="Komaki H."/>
            <person name="Tamura T."/>
        </authorList>
    </citation>
    <scope>NUCLEOTIDE SEQUENCE</scope>
    <source>
        <strain evidence="2">NBRC 14913</strain>
    </source>
</reference>
<dbReference type="GO" id="GO:0009306">
    <property type="term" value="P:protein secretion"/>
    <property type="evidence" value="ECO:0007669"/>
    <property type="project" value="InterPro"/>
</dbReference>
<comment type="caution">
    <text evidence="2">The sequence shown here is derived from an EMBL/GenBank/DDBJ whole genome shotgun (WGS) entry which is preliminary data.</text>
</comment>
<dbReference type="Pfam" id="PF10824">
    <property type="entry name" value="T7SS_ESX_EspC"/>
    <property type="match status" value="1"/>
</dbReference>
<dbReference type="RefSeq" id="WP_212997513.1">
    <property type="nucleotide sequence ID" value="NZ_BAAATW010000008.1"/>
</dbReference>
<feature type="region of interest" description="Disordered" evidence="1">
    <location>
        <begin position="1"/>
        <end position="24"/>
    </location>
</feature>
<evidence type="ECO:0000313" key="3">
    <source>
        <dbReference type="Proteomes" id="UP000680865"/>
    </source>
</evidence>
<evidence type="ECO:0008006" key="4">
    <source>
        <dbReference type="Google" id="ProtNLM"/>
    </source>
</evidence>
<accession>A0A919SFW6</accession>
<dbReference type="Proteomes" id="UP000680865">
    <property type="component" value="Unassembled WGS sequence"/>
</dbReference>